<reference evidence="1 2" key="1">
    <citation type="journal article" date="2023" name="Sci. Data">
        <title>Genome assembly of the Korean intertidal mud-creeper Batillaria attramentaria.</title>
        <authorList>
            <person name="Patra A.K."/>
            <person name="Ho P.T."/>
            <person name="Jun S."/>
            <person name="Lee S.J."/>
            <person name="Kim Y."/>
            <person name="Won Y.J."/>
        </authorList>
    </citation>
    <scope>NUCLEOTIDE SEQUENCE [LARGE SCALE GENOMIC DNA]</scope>
    <source>
        <strain evidence="1">Wonlab-2016</strain>
    </source>
</reference>
<gene>
    <name evidence="1" type="ORF">BaRGS_00038440</name>
</gene>
<comment type="caution">
    <text evidence="1">The sequence shown here is derived from an EMBL/GenBank/DDBJ whole genome shotgun (WGS) entry which is preliminary data.</text>
</comment>
<feature type="non-terminal residue" evidence="1">
    <location>
        <position position="1"/>
    </location>
</feature>
<sequence length="66" mass="7016">NCECNEGKPKEAKLSYDLWGGVTNCTWTWEARGGGYVAVFQATGGGNILEHESSVIPADVKGRLGS</sequence>
<proteinExistence type="predicted"/>
<feature type="non-terminal residue" evidence="1">
    <location>
        <position position="66"/>
    </location>
</feature>
<evidence type="ECO:0000313" key="1">
    <source>
        <dbReference type="EMBL" id="KAK7462504.1"/>
    </source>
</evidence>
<dbReference type="AlphaFoldDB" id="A0ABD0J5R3"/>
<accession>A0ABD0J5R3</accession>
<evidence type="ECO:0000313" key="2">
    <source>
        <dbReference type="Proteomes" id="UP001519460"/>
    </source>
</evidence>
<protein>
    <submittedName>
        <fullName evidence="1">Uncharacterized protein</fullName>
    </submittedName>
</protein>
<organism evidence="1 2">
    <name type="scientific">Batillaria attramentaria</name>
    <dbReference type="NCBI Taxonomy" id="370345"/>
    <lineage>
        <taxon>Eukaryota</taxon>
        <taxon>Metazoa</taxon>
        <taxon>Spiralia</taxon>
        <taxon>Lophotrochozoa</taxon>
        <taxon>Mollusca</taxon>
        <taxon>Gastropoda</taxon>
        <taxon>Caenogastropoda</taxon>
        <taxon>Sorbeoconcha</taxon>
        <taxon>Cerithioidea</taxon>
        <taxon>Batillariidae</taxon>
        <taxon>Batillaria</taxon>
    </lineage>
</organism>
<keyword evidence="2" id="KW-1185">Reference proteome</keyword>
<dbReference type="EMBL" id="JACVVK020000621">
    <property type="protein sequence ID" value="KAK7462504.1"/>
    <property type="molecule type" value="Genomic_DNA"/>
</dbReference>
<name>A0ABD0J5R3_9CAEN</name>
<dbReference type="Proteomes" id="UP001519460">
    <property type="component" value="Unassembled WGS sequence"/>
</dbReference>